<dbReference type="PROSITE" id="PS50110">
    <property type="entry name" value="RESPONSE_REGULATORY"/>
    <property type="match status" value="1"/>
</dbReference>
<dbReference type="Gene3D" id="1.10.10.60">
    <property type="entry name" value="Homeodomain-like"/>
    <property type="match status" value="2"/>
</dbReference>
<sequence>MWKVLLVEDESFVRRTLRQLIRWEEMGFTIAGEAGDGREALAMMKSDPPDLVIADIIMPAMDGIELLKRSREEGLESAFVMLTCMNEFEYARQALEFGASGYLLKLSMNVKSLGEALAKVDRELTRTMQIRSQADSQKFQRLYRHYWRSIYGGEAGGTEEAGELAAEESLPYASIWIASFLHGSARFTLDDFRQLGLACAGSRTVMHTYAHLGQTTVFVWNPASAEFRQTAKGEGLPWPAAFSEVVAANRAKEAWREVLRALDGSWYGGRAGSGSAFAGDRSREDEPYPEVGWKTEREWIQSFERRNIDEFRERLRDGWADMERRRLPMAIVKETAVRLDRILARIAGCAGQAEEELGASVTHSELGERLLERARQYALRWSSGVQPVTGHPEIDKALAFIHRHSHEDVTLKGIASLVAMDEAYFSGLFKKKTGVTLIHYVQQVRVGHAKKLLDETSLPVAEVGERVGFPNTNYFIKIFKRWTERTPNEYRLLEGAEGEPT</sequence>
<keyword evidence="2" id="KW-0238">DNA-binding</keyword>
<accession>A0A3B0CNX1</accession>
<evidence type="ECO:0000256" key="1">
    <source>
        <dbReference type="ARBA" id="ARBA00023015"/>
    </source>
</evidence>
<dbReference type="InterPro" id="IPR001789">
    <property type="entry name" value="Sig_transdc_resp-reg_receiver"/>
</dbReference>
<keyword evidence="8" id="KW-1185">Reference proteome</keyword>
<dbReference type="InterPro" id="IPR018062">
    <property type="entry name" value="HTH_AraC-typ_CS"/>
</dbReference>
<dbReference type="PROSITE" id="PS01124">
    <property type="entry name" value="HTH_ARAC_FAMILY_2"/>
    <property type="match status" value="1"/>
</dbReference>
<feature type="modified residue" description="4-aspartylphosphate" evidence="4">
    <location>
        <position position="55"/>
    </location>
</feature>
<organism evidence="7 8">
    <name type="scientific">Paenibacillus ginsengarvi</name>
    <dbReference type="NCBI Taxonomy" id="400777"/>
    <lineage>
        <taxon>Bacteria</taxon>
        <taxon>Bacillati</taxon>
        <taxon>Bacillota</taxon>
        <taxon>Bacilli</taxon>
        <taxon>Bacillales</taxon>
        <taxon>Paenibacillaceae</taxon>
        <taxon>Paenibacillus</taxon>
    </lineage>
</organism>
<feature type="domain" description="HTH araC/xylS-type" evidence="5">
    <location>
        <begin position="395"/>
        <end position="493"/>
    </location>
</feature>
<dbReference type="InterPro" id="IPR020449">
    <property type="entry name" value="Tscrpt_reg_AraC-type_HTH"/>
</dbReference>
<comment type="caution">
    <text evidence="7">The sequence shown here is derived from an EMBL/GenBank/DDBJ whole genome shotgun (WGS) entry which is preliminary data.</text>
</comment>
<feature type="domain" description="Response regulatory" evidence="6">
    <location>
        <begin position="3"/>
        <end position="120"/>
    </location>
</feature>
<dbReference type="OrthoDB" id="1769137at2"/>
<evidence type="ECO:0000313" key="8">
    <source>
        <dbReference type="Proteomes" id="UP000282311"/>
    </source>
</evidence>
<dbReference type="SUPFAM" id="SSF52172">
    <property type="entry name" value="CheY-like"/>
    <property type="match status" value="1"/>
</dbReference>
<evidence type="ECO:0000313" key="7">
    <source>
        <dbReference type="EMBL" id="RKN85546.1"/>
    </source>
</evidence>
<dbReference type="SMART" id="SM00342">
    <property type="entry name" value="HTH_ARAC"/>
    <property type="match status" value="1"/>
</dbReference>
<keyword evidence="3" id="KW-0804">Transcription</keyword>
<dbReference type="InterPro" id="IPR018060">
    <property type="entry name" value="HTH_AraC"/>
</dbReference>
<dbReference type="InterPro" id="IPR011006">
    <property type="entry name" value="CheY-like_superfamily"/>
</dbReference>
<protein>
    <submittedName>
        <fullName evidence="7">Response regulator</fullName>
    </submittedName>
</protein>
<reference evidence="7 8" key="1">
    <citation type="journal article" date="2007" name="Int. J. Syst. Evol. Microbiol.">
        <title>Paenibacillus ginsengarvi sp. nov., isolated from soil from ginseng cultivation.</title>
        <authorList>
            <person name="Yoon M.H."/>
            <person name="Ten L.N."/>
            <person name="Im W.T."/>
        </authorList>
    </citation>
    <scope>NUCLEOTIDE SEQUENCE [LARGE SCALE GENOMIC DNA]</scope>
    <source>
        <strain evidence="7 8">KCTC 13059</strain>
    </source>
</reference>
<dbReference type="Pfam" id="PF12833">
    <property type="entry name" value="HTH_18"/>
    <property type="match status" value="1"/>
</dbReference>
<dbReference type="GO" id="GO:0003700">
    <property type="term" value="F:DNA-binding transcription factor activity"/>
    <property type="evidence" value="ECO:0007669"/>
    <property type="project" value="InterPro"/>
</dbReference>
<evidence type="ECO:0000256" key="4">
    <source>
        <dbReference type="PROSITE-ProRule" id="PRU00169"/>
    </source>
</evidence>
<dbReference type="AlphaFoldDB" id="A0A3B0CNX1"/>
<name>A0A3B0CNX1_9BACL</name>
<evidence type="ECO:0000259" key="5">
    <source>
        <dbReference type="PROSITE" id="PS01124"/>
    </source>
</evidence>
<keyword evidence="4" id="KW-0597">Phosphoprotein</keyword>
<dbReference type="PANTHER" id="PTHR43280">
    <property type="entry name" value="ARAC-FAMILY TRANSCRIPTIONAL REGULATOR"/>
    <property type="match status" value="1"/>
</dbReference>
<dbReference type="PRINTS" id="PR00032">
    <property type="entry name" value="HTHARAC"/>
</dbReference>
<dbReference type="SMART" id="SM00448">
    <property type="entry name" value="REC"/>
    <property type="match status" value="1"/>
</dbReference>
<dbReference type="PROSITE" id="PS00041">
    <property type="entry name" value="HTH_ARAC_FAMILY_1"/>
    <property type="match status" value="1"/>
</dbReference>
<evidence type="ECO:0000256" key="2">
    <source>
        <dbReference type="ARBA" id="ARBA00023125"/>
    </source>
</evidence>
<evidence type="ECO:0000259" key="6">
    <source>
        <dbReference type="PROSITE" id="PS50110"/>
    </source>
</evidence>
<keyword evidence="1" id="KW-0805">Transcription regulation</keyword>
<dbReference type="CDD" id="cd17536">
    <property type="entry name" value="REC_YesN-like"/>
    <property type="match status" value="1"/>
</dbReference>
<dbReference type="GO" id="GO:0000160">
    <property type="term" value="P:phosphorelay signal transduction system"/>
    <property type="evidence" value="ECO:0007669"/>
    <property type="project" value="InterPro"/>
</dbReference>
<dbReference type="Gene3D" id="3.40.50.2300">
    <property type="match status" value="1"/>
</dbReference>
<dbReference type="SUPFAM" id="SSF46689">
    <property type="entry name" value="Homeodomain-like"/>
    <property type="match status" value="2"/>
</dbReference>
<dbReference type="Proteomes" id="UP000282311">
    <property type="component" value="Unassembled WGS sequence"/>
</dbReference>
<dbReference type="InterPro" id="IPR009057">
    <property type="entry name" value="Homeodomain-like_sf"/>
</dbReference>
<dbReference type="GO" id="GO:0043565">
    <property type="term" value="F:sequence-specific DNA binding"/>
    <property type="evidence" value="ECO:0007669"/>
    <property type="project" value="InterPro"/>
</dbReference>
<evidence type="ECO:0000256" key="3">
    <source>
        <dbReference type="ARBA" id="ARBA00023163"/>
    </source>
</evidence>
<gene>
    <name evidence="7" type="ORF">D7M11_07620</name>
</gene>
<dbReference type="EMBL" id="RBAH01000004">
    <property type="protein sequence ID" value="RKN85546.1"/>
    <property type="molecule type" value="Genomic_DNA"/>
</dbReference>
<dbReference type="Pfam" id="PF00072">
    <property type="entry name" value="Response_reg"/>
    <property type="match status" value="1"/>
</dbReference>
<dbReference type="PANTHER" id="PTHR43280:SF2">
    <property type="entry name" value="HTH-TYPE TRANSCRIPTIONAL REGULATOR EXSA"/>
    <property type="match status" value="1"/>
</dbReference>
<proteinExistence type="predicted"/>
<dbReference type="RefSeq" id="WP_120746569.1">
    <property type="nucleotide sequence ID" value="NZ_RBAH01000004.1"/>
</dbReference>